<feature type="region of interest" description="Disordered" evidence="2">
    <location>
        <begin position="217"/>
        <end position="240"/>
    </location>
</feature>
<feature type="signal peptide" evidence="3">
    <location>
        <begin position="1"/>
        <end position="25"/>
    </location>
</feature>
<dbReference type="VEuPathDB" id="PlasmoDB:PKA1H_070024500"/>
<dbReference type="OMA" id="YYELNHE"/>
<dbReference type="EMBL" id="NETL01000020">
    <property type="protein sequence ID" value="OTN67345.1"/>
    <property type="molecule type" value="Genomic_DNA"/>
</dbReference>
<dbReference type="PANTHER" id="PTHR11178:SF25">
    <property type="entry name" value="NIFU-LIKE PROTEIN 3, CHLOROPLASTIC"/>
    <property type="match status" value="1"/>
</dbReference>
<dbReference type="InterPro" id="IPR001075">
    <property type="entry name" value="NIF_FeS_clus_asmbl_NifU_C"/>
</dbReference>
<evidence type="ECO:0000256" key="2">
    <source>
        <dbReference type="SAM" id="MobiDB-lite"/>
    </source>
</evidence>
<dbReference type="VEuPathDB" id="PlasmoDB:PKNH_0719400"/>
<gene>
    <name evidence="5" type="primary">NifU</name>
    <name evidence="5" type="ORF">PKNOH_S06421100</name>
</gene>
<organism evidence="5 6">
    <name type="scientific">Plasmodium knowlesi</name>
    <dbReference type="NCBI Taxonomy" id="5850"/>
    <lineage>
        <taxon>Eukaryota</taxon>
        <taxon>Sar</taxon>
        <taxon>Alveolata</taxon>
        <taxon>Apicomplexa</taxon>
        <taxon>Aconoidasida</taxon>
        <taxon>Haemosporida</taxon>
        <taxon>Plasmodiidae</taxon>
        <taxon>Plasmodium</taxon>
        <taxon>Plasmodium (Plasmodium)</taxon>
    </lineage>
</organism>
<accession>A0A1Y3DV51</accession>
<proteinExistence type="inferred from homology"/>
<dbReference type="Pfam" id="PF01106">
    <property type="entry name" value="NifU"/>
    <property type="match status" value="1"/>
</dbReference>
<dbReference type="FunFam" id="3.30.300.130:FF:000013">
    <property type="entry name" value="NifU-like scaffold protein, putative"/>
    <property type="match status" value="1"/>
</dbReference>
<dbReference type="VEuPathDB" id="PlasmoDB:PKNOH_S06421100"/>
<comment type="similarity">
    <text evidence="1">Belongs to the NifU family.</text>
</comment>
<dbReference type="InterPro" id="IPR034904">
    <property type="entry name" value="FSCA_dom_sf"/>
</dbReference>
<name>A0A1Y3DV51_PLAKN</name>
<evidence type="ECO:0000313" key="6">
    <source>
        <dbReference type="Proteomes" id="UP000195012"/>
    </source>
</evidence>
<dbReference type="GO" id="GO:0016226">
    <property type="term" value="P:iron-sulfur cluster assembly"/>
    <property type="evidence" value="ECO:0007669"/>
    <property type="project" value="InterPro"/>
</dbReference>
<dbReference type="GO" id="GO:0005506">
    <property type="term" value="F:iron ion binding"/>
    <property type="evidence" value="ECO:0007669"/>
    <property type="project" value="InterPro"/>
</dbReference>
<dbReference type="PANTHER" id="PTHR11178">
    <property type="entry name" value="IRON-SULFUR CLUSTER SCAFFOLD PROTEIN NFU-RELATED"/>
    <property type="match status" value="1"/>
</dbReference>
<dbReference type="SUPFAM" id="SSF117916">
    <property type="entry name" value="Fe-S cluster assembly (FSCA) domain-like"/>
    <property type="match status" value="1"/>
</dbReference>
<dbReference type="AlphaFoldDB" id="A0A1Y3DV51"/>
<dbReference type="Proteomes" id="UP000195012">
    <property type="component" value="Unassembled WGS sequence"/>
</dbReference>
<evidence type="ECO:0000256" key="1">
    <source>
        <dbReference type="ARBA" id="ARBA00006420"/>
    </source>
</evidence>
<dbReference type="GO" id="GO:0051536">
    <property type="term" value="F:iron-sulfur cluster binding"/>
    <property type="evidence" value="ECO:0007669"/>
    <property type="project" value="InterPro"/>
</dbReference>
<keyword evidence="3" id="KW-0732">Signal</keyword>
<sequence>MRNIILEGSFTLLVSLFLCAKNAGSLKHPQTTLLFLHNSSELFQNDTLSVLRNKTNIQSKKKISRFKIQSSEEKQKDGGLHYDLTPENVEKVLNLIRPKLQIDNGDVELVDIKNNDLYIKLLGNCVTCSSNSVTVSQVIKKTLKMYIRNEKNEEPNVIITNFDEINEENIYGCLSDLKPYFDFLKVKVVITDLMKNKENINNSVSLVFKKVNPAGSDDADGEVDGETDGQGSRNADPYAEPVKIPFSVKSEITERLKQKFPTLVVNFEN</sequence>
<evidence type="ECO:0000259" key="4">
    <source>
        <dbReference type="Pfam" id="PF01106"/>
    </source>
</evidence>
<comment type="caution">
    <text evidence="5">The sequence shown here is derived from an EMBL/GenBank/DDBJ whole genome shotgun (WGS) entry which is preliminary data.</text>
</comment>
<evidence type="ECO:0000313" key="5">
    <source>
        <dbReference type="EMBL" id="OTN67345.1"/>
    </source>
</evidence>
<protein>
    <submittedName>
        <fullName evidence="5">Putative NifU-like protein</fullName>
    </submittedName>
</protein>
<dbReference type="eggNOG" id="KOG2358">
    <property type="taxonomic scope" value="Eukaryota"/>
</dbReference>
<dbReference type="GO" id="GO:0005739">
    <property type="term" value="C:mitochondrion"/>
    <property type="evidence" value="ECO:0007669"/>
    <property type="project" value="TreeGrafter"/>
</dbReference>
<feature type="chain" id="PRO_5010987491" evidence="3">
    <location>
        <begin position="26"/>
        <end position="269"/>
    </location>
</feature>
<evidence type="ECO:0000256" key="3">
    <source>
        <dbReference type="SAM" id="SignalP"/>
    </source>
</evidence>
<dbReference type="OrthoDB" id="565552at2759"/>
<reference evidence="5 6" key="1">
    <citation type="submission" date="2017-05" db="EMBL/GenBank/DDBJ databases">
        <title>PacBio assembly of a Plasmodium knowlesi genome sequence with Hi-C correction and manual annotation of the SICAvar gene family.</title>
        <authorList>
            <person name="Lapp S.A."/>
            <person name="Geraldo J.A."/>
            <person name="Chien J.-T."/>
            <person name="Ay F."/>
            <person name="Pakala S.B."/>
            <person name="Batugedara G."/>
            <person name="Humphrey J.C."/>
            <person name="Debarry J.D."/>
            <person name="Le Roch K.G."/>
            <person name="Galinski M.R."/>
            <person name="Kissinger J.C."/>
        </authorList>
    </citation>
    <scope>NUCLEOTIDE SEQUENCE [LARGE SCALE GENOMIC DNA]</scope>
    <source>
        <strain evidence="6">Malayan Strain Pk1 (A+)</strain>
    </source>
</reference>
<feature type="compositionally biased region" description="Acidic residues" evidence="2">
    <location>
        <begin position="217"/>
        <end position="227"/>
    </location>
</feature>
<dbReference type="Gene3D" id="3.30.300.130">
    <property type="entry name" value="Fe-S cluster assembly (FSCA)"/>
    <property type="match status" value="1"/>
</dbReference>
<feature type="domain" description="NIF system FeS cluster assembly NifU C-terminal" evidence="4">
    <location>
        <begin position="89"/>
        <end position="151"/>
    </location>
</feature>